<proteinExistence type="predicted"/>
<evidence type="ECO:0000313" key="2">
    <source>
        <dbReference type="EMBL" id="KAG2630270.1"/>
    </source>
</evidence>
<dbReference type="AlphaFoldDB" id="A0A8T0V4W1"/>
<name>A0A8T0V4W1_PANVG</name>
<sequence>MGMPGLGLPLLPSLFCACLSPHSCSFFRCAAAQVASVRAGQTCRLPDRACSNSQQPSSCLHSTGMASKFSPISSRLPGDRNDDEGRGLEEAVCRWGTEWRLQPKFFAATDVLSSLKSSALNFSQRPQRARASEHAVHALPPSLPDYFYHWLLVLPD</sequence>
<keyword evidence="1" id="KW-0732">Signal</keyword>
<protein>
    <recommendedName>
        <fullName evidence="4">Secreted protein</fullName>
    </recommendedName>
</protein>
<organism evidence="2 3">
    <name type="scientific">Panicum virgatum</name>
    <name type="common">Blackwell switchgrass</name>
    <dbReference type="NCBI Taxonomy" id="38727"/>
    <lineage>
        <taxon>Eukaryota</taxon>
        <taxon>Viridiplantae</taxon>
        <taxon>Streptophyta</taxon>
        <taxon>Embryophyta</taxon>
        <taxon>Tracheophyta</taxon>
        <taxon>Spermatophyta</taxon>
        <taxon>Magnoliopsida</taxon>
        <taxon>Liliopsida</taxon>
        <taxon>Poales</taxon>
        <taxon>Poaceae</taxon>
        <taxon>PACMAD clade</taxon>
        <taxon>Panicoideae</taxon>
        <taxon>Panicodae</taxon>
        <taxon>Paniceae</taxon>
        <taxon>Panicinae</taxon>
        <taxon>Panicum</taxon>
        <taxon>Panicum sect. Hiantes</taxon>
    </lineage>
</organism>
<dbReference type="Proteomes" id="UP000823388">
    <property type="component" value="Chromosome 3K"/>
</dbReference>
<accession>A0A8T0V4W1</accession>
<dbReference type="EMBL" id="CM029041">
    <property type="protein sequence ID" value="KAG2630270.1"/>
    <property type="molecule type" value="Genomic_DNA"/>
</dbReference>
<reference evidence="2" key="1">
    <citation type="submission" date="2020-05" db="EMBL/GenBank/DDBJ databases">
        <title>WGS assembly of Panicum virgatum.</title>
        <authorList>
            <person name="Lovell J.T."/>
            <person name="Jenkins J."/>
            <person name="Shu S."/>
            <person name="Juenger T.E."/>
            <person name="Schmutz J."/>
        </authorList>
    </citation>
    <scope>NUCLEOTIDE SEQUENCE</scope>
    <source>
        <strain evidence="2">AP13</strain>
    </source>
</reference>
<feature type="signal peptide" evidence="1">
    <location>
        <begin position="1"/>
        <end position="25"/>
    </location>
</feature>
<comment type="caution">
    <text evidence="2">The sequence shown here is derived from an EMBL/GenBank/DDBJ whole genome shotgun (WGS) entry which is preliminary data.</text>
</comment>
<evidence type="ECO:0008006" key="4">
    <source>
        <dbReference type="Google" id="ProtNLM"/>
    </source>
</evidence>
<evidence type="ECO:0000256" key="1">
    <source>
        <dbReference type="SAM" id="SignalP"/>
    </source>
</evidence>
<feature type="chain" id="PRO_5035925010" description="Secreted protein" evidence="1">
    <location>
        <begin position="26"/>
        <end position="156"/>
    </location>
</feature>
<keyword evidence="3" id="KW-1185">Reference proteome</keyword>
<evidence type="ECO:0000313" key="3">
    <source>
        <dbReference type="Proteomes" id="UP000823388"/>
    </source>
</evidence>
<gene>
    <name evidence="2" type="ORF">PVAP13_3KG481201</name>
</gene>